<dbReference type="InterPro" id="IPR001623">
    <property type="entry name" value="DnaJ_domain"/>
</dbReference>
<keyword evidence="2" id="KW-0346">Stress response</keyword>
<dbReference type="PROSITE" id="PS50076">
    <property type="entry name" value="DNAJ_2"/>
    <property type="match status" value="1"/>
</dbReference>
<keyword evidence="1" id="KW-0235">DNA replication</keyword>
<dbReference type="PANTHER" id="PTHR44145:SF3">
    <property type="entry name" value="DNAJ HOMOLOG SUBFAMILY A MEMBER 3, MITOCHONDRIAL"/>
    <property type="match status" value="1"/>
</dbReference>
<dbReference type="InterPro" id="IPR051938">
    <property type="entry name" value="Apopto_cytoskel_mod"/>
</dbReference>
<feature type="domain" description="J" evidence="5">
    <location>
        <begin position="3"/>
        <end position="68"/>
    </location>
</feature>
<evidence type="ECO:0000313" key="6">
    <source>
        <dbReference type="EMBL" id="OMD48366.1"/>
    </source>
</evidence>
<gene>
    <name evidence="6" type="ORF">BSK56_11320</name>
</gene>
<evidence type="ECO:0000256" key="3">
    <source>
        <dbReference type="ARBA" id="ARBA00023186"/>
    </source>
</evidence>
<dbReference type="CDD" id="cd06257">
    <property type="entry name" value="DnaJ"/>
    <property type="match status" value="1"/>
</dbReference>
<evidence type="ECO:0000259" key="5">
    <source>
        <dbReference type="PROSITE" id="PS50076"/>
    </source>
</evidence>
<dbReference type="Proteomes" id="UP000187412">
    <property type="component" value="Unassembled WGS sequence"/>
</dbReference>
<dbReference type="InterPro" id="IPR036869">
    <property type="entry name" value="J_dom_sf"/>
</dbReference>
<feature type="compositionally biased region" description="Basic and acidic residues" evidence="4">
    <location>
        <begin position="109"/>
        <end position="123"/>
    </location>
</feature>
<evidence type="ECO:0000256" key="1">
    <source>
        <dbReference type="ARBA" id="ARBA00022705"/>
    </source>
</evidence>
<feature type="region of interest" description="Disordered" evidence="4">
    <location>
        <begin position="105"/>
        <end position="127"/>
    </location>
</feature>
<reference evidence="6 7" key="1">
    <citation type="submission" date="2016-10" db="EMBL/GenBank/DDBJ databases">
        <title>Paenibacillus species isolates.</title>
        <authorList>
            <person name="Beno S.M."/>
        </authorList>
    </citation>
    <scope>NUCLEOTIDE SEQUENCE [LARGE SCALE GENOMIC DNA]</scope>
    <source>
        <strain evidence="6 7">FSL H7-0744</strain>
    </source>
</reference>
<comment type="caution">
    <text evidence="6">The sequence shown here is derived from an EMBL/GenBank/DDBJ whole genome shotgun (WGS) entry which is preliminary data.</text>
</comment>
<dbReference type="EMBL" id="MPTB01000012">
    <property type="protein sequence ID" value="OMD48366.1"/>
    <property type="molecule type" value="Genomic_DNA"/>
</dbReference>
<organism evidence="6 7">
    <name type="scientific">Paenibacillus borealis</name>
    <dbReference type="NCBI Taxonomy" id="160799"/>
    <lineage>
        <taxon>Bacteria</taxon>
        <taxon>Bacillati</taxon>
        <taxon>Bacillota</taxon>
        <taxon>Bacilli</taxon>
        <taxon>Bacillales</taxon>
        <taxon>Paenibacillaceae</taxon>
        <taxon>Paenibacillus</taxon>
    </lineage>
</organism>
<dbReference type="RefSeq" id="WP_076110618.1">
    <property type="nucleotide sequence ID" value="NZ_MPTB01000012.1"/>
</dbReference>
<dbReference type="SUPFAM" id="SSF46565">
    <property type="entry name" value="Chaperone J-domain"/>
    <property type="match status" value="1"/>
</dbReference>
<feature type="region of interest" description="Disordered" evidence="4">
    <location>
        <begin position="56"/>
        <end position="93"/>
    </location>
</feature>
<feature type="compositionally biased region" description="Polar residues" evidence="4">
    <location>
        <begin position="62"/>
        <end position="73"/>
    </location>
</feature>
<proteinExistence type="predicted"/>
<evidence type="ECO:0000256" key="2">
    <source>
        <dbReference type="ARBA" id="ARBA00023016"/>
    </source>
</evidence>
<keyword evidence="3" id="KW-0143">Chaperone</keyword>
<name>A0ABX3HG93_PAEBO</name>
<accession>A0ABX3HG93</accession>
<dbReference type="PRINTS" id="PR00625">
    <property type="entry name" value="JDOMAIN"/>
</dbReference>
<protein>
    <recommendedName>
        <fullName evidence="5">J domain-containing protein</fullName>
    </recommendedName>
</protein>
<dbReference type="Pfam" id="PF00226">
    <property type="entry name" value="DnaJ"/>
    <property type="match status" value="1"/>
</dbReference>
<dbReference type="Gene3D" id="1.10.287.110">
    <property type="entry name" value="DnaJ domain"/>
    <property type="match status" value="1"/>
</dbReference>
<sequence length="140" mass="16014">MTDYYEVLGIAPNASSAEVKQAYRKLAKKYHPDTNGGDPQAAERFKQVHEAYKVLGNEESRTAYQSQSRTTRASGEPPEKPSAGKERVSFDPGNMEEQFERFFGFQQKKQSDRNIPKHSEPAKSMEASELFERYFGIRKK</sequence>
<dbReference type="PANTHER" id="PTHR44145">
    <property type="entry name" value="DNAJ HOMOLOG SUBFAMILY A MEMBER 3, MITOCHONDRIAL"/>
    <property type="match status" value="1"/>
</dbReference>
<evidence type="ECO:0000313" key="7">
    <source>
        <dbReference type="Proteomes" id="UP000187412"/>
    </source>
</evidence>
<keyword evidence="7" id="KW-1185">Reference proteome</keyword>
<dbReference type="SMART" id="SM00271">
    <property type="entry name" value="DnaJ"/>
    <property type="match status" value="1"/>
</dbReference>
<evidence type="ECO:0000256" key="4">
    <source>
        <dbReference type="SAM" id="MobiDB-lite"/>
    </source>
</evidence>
<feature type="compositionally biased region" description="Basic and acidic residues" evidence="4">
    <location>
        <begin position="77"/>
        <end position="89"/>
    </location>
</feature>